<dbReference type="GO" id="GO:0051539">
    <property type="term" value="F:4 iron, 4 sulfur cluster binding"/>
    <property type="evidence" value="ECO:0007669"/>
    <property type="project" value="UniProtKB-UniRule"/>
</dbReference>
<keyword evidence="1 6" id="KW-0004">4Fe-4S</keyword>
<dbReference type="Pfam" id="PF13183">
    <property type="entry name" value="Fer4_8"/>
    <property type="match status" value="1"/>
</dbReference>
<keyword evidence="4 6" id="KW-0408">Iron</keyword>
<sequence length="460" mass="49897">MAIQIWKKKRRGARFFKGPAGLSALMAGLEKDLSACMRCGVCQSACPLFRQTRREADVARGKLALLEGLAGHLFRDSRGVDERLDRCLLCGSCQAVCAGGVHVLAIFLKARAILAGYRRLSFVKKIIFRTMLARPGVFDKITAAAAKFQGVFLTGEDPETGSVSFKIPRSLSSQGRRIPPPARTPLRDSLPDLTRNPDNPGPRAVFFTGCLIDKIYPRVGHAAIQALLSREAAVLVPKNQGCCGIPALAAGEIGVFSDLVAHHVRLFSKQEFDFLITACATCAFAIQKLWPAMWPETDPEFRKRLERLSEKTLDISQFLVNVAGLEAPAGQGGGIRKKESAGQKIVTYHDPCHLAKSLGVRREPRELLRACPGYEFREMAAPDQCCGMGGSFNLSHYGLSSRIGAEKAEHIEAAECHVAASGCPACMIQISDMLSGKKAPDGSPIRVAHPVELYAEGLKD</sequence>
<dbReference type="InterPro" id="IPR012257">
    <property type="entry name" value="Glc_ox_4Fe-4S"/>
</dbReference>
<gene>
    <name evidence="9" type="primary">ldhB</name>
    <name evidence="9" type="ORF">EPICR_10109</name>
</gene>
<dbReference type="EMBL" id="CAACVI010000001">
    <property type="protein sequence ID" value="VEN72610.1"/>
    <property type="molecule type" value="Genomic_DNA"/>
</dbReference>
<evidence type="ECO:0000256" key="7">
    <source>
        <dbReference type="SAM" id="MobiDB-lite"/>
    </source>
</evidence>
<feature type="domain" description="4Fe-4S ferredoxin-type" evidence="8">
    <location>
        <begin position="27"/>
        <end position="57"/>
    </location>
</feature>
<comment type="catalytic activity">
    <reaction evidence="6">
        <text>glycolate + A = glyoxylate + AH2</text>
        <dbReference type="Rhea" id="RHEA:21264"/>
        <dbReference type="ChEBI" id="CHEBI:13193"/>
        <dbReference type="ChEBI" id="CHEBI:17499"/>
        <dbReference type="ChEBI" id="CHEBI:29805"/>
        <dbReference type="ChEBI" id="CHEBI:36655"/>
        <dbReference type="EC" id="1.1.99.14"/>
    </reaction>
</comment>
<keyword evidence="2 6" id="KW-0479">Metal-binding</keyword>
<dbReference type="GO" id="GO:0019154">
    <property type="term" value="F:glycolate dehydrogenase activity"/>
    <property type="evidence" value="ECO:0007669"/>
    <property type="project" value="UniProtKB-EC"/>
</dbReference>
<dbReference type="InterPro" id="IPR004017">
    <property type="entry name" value="Cys_rich_dom"/>
</dbReference>
<dbReference type="GO" id="GO:0046872">
    <property type="term" value="F:metal ion binding"/>
    <property type="evidence" value="ECO:0007669"/>
    <property type="project" value="UniProtKB-UniRule"/>
</dbReference>
<dbReference type="InterPro" id="IPR017896">
    <property type="entry name" value="4Fe4S_Fe-S-bd"/>
</dbReference>
<comment type="cofactor">
    <cofactor evidence="6">
        <name>[4Fe-4S] cluster</name>
        <dbReference type="ChEBI" id="CHEBI:49883"/>
    </cofactor>
    <text evidence="6">Binds 2 [4Fe-4S] clusters.</text>
</comment>
<feature type="domain" description="4Fe-4S ferredoxin-type" evidence="8">
    <location>
        <begin position="76"/>
        <end position="107"/>
    </location>
</feature>
<accession>A0A484HDV7</accession>
<proteinExistence type="predicted"/>
<dbReference type="PROSITE" id="PS51379">
    <property type="entry name" value="4FE4S_FER_2"/>
    <property type="match status" value="2"/>
</dbReference>
<keyword evidence="5 6" id="KW-0411">Iron-sulfur</keyword>
<comment type="function">
    <text evidence="6">Component of a complex that catalyzes the oxidation of glycolate to glyoxylate.</text>
</comment>
<evidence type="ECO:0000259" key="8">
    <source>
        <dbReference type="PROSITE" id="PS51379"/>
    </source>
</evidence>
<dbReference type="InterPro" id="IPR017900">
    <property type="entry name" value="4Fe4S_Fe_S_CS"/>
</dbReference>
<protein>
    <recommendedName>
        <fullName evidence="6">Glycolate oxidase iron-sulfur subunit</fullName>
        <ecNumber evidence="6">1.1.99.14</ecNumber>
    </recommendedName>
</protein>
<dbReference type="PIRSF" id="PIRSF000139">
    <property type="entry name" value="Glc_ox_4Fe-4S"/>
    <property type="match status" value="1"/>
</dbReference>
<dbReference type="Gene3D" id="1.10.1060.10">
    <property type="entry name" value="Alpha-helical ferredoxin"/>
    <property type="match status" value="1"/>
</dbReference>
<dbReference type="PANTHER" id="PTHR32479:SF20">
    <property type="entry name" value="GLYCOLATE OXIDASE IRON-SULFUR SUBUNIT"/>
    <property type="match status" value="1"/>
</dbReference>
<dbReference type="EC" id="1.1.99.14" evidence="6"/>
<evidence type="ECO:0000256" key="3">
    <source>
        <dbReference type="ARBA" id="ARBA00022737"/>
    </source>
</evidence>
<comment type="catalytic activity">
    <reaction evidence="6">
        <text>(R)-lactate + A = pyruvate + AH2</text>
        <dbReference type="Rhea" id="RHEA:15089"/>
        <dbReference type="ChEBI" id="CHEBI:13193"/>
        <dbReference type="ChEBI" id="CHEBI:15361"/>
        <dbReference type="ChEBI" id="CHEBI:16004"/>
        <dbReference type="ChEBI" id="CHEBI:17499"/>
    </reaction>
</comment>
<dbReference type="AlphaFoldDB" id="A0A484HDV7"/>
<name>A0A484HDV7_9BACT</name>
<dbReference type="SUPFAM" id="SSF46548">
    <property type="entry name" value="alpha-helical ferredoxin"/>
    <property type="match status" value="1"/>
</dbReference>
<dbReference type="InterPro" id="IPR009051">
    <property type="entry name" value="Helical_ferredxn"/>
</dbReference>
<dbReference type="PROSITE" id="PS00198">
    <property type="entry name" value="4FE4S_FER_1"/>
    <property type="match status" value="1"/>
</dbReference>
<evidence type="ECO:0000256" key="6">
    <source>
        <dbReference type="PIRNR" id="PIRNR000139"/>
    </source>
</evidence>
<reference evidence="9" key="1">
    <citation type="submission" date="2019-01" db="EMBL/GenBank/DDBJ databases">
        <authorList>
            <consortium name="Genoscope - CEA"/>
            <person name="William W."/>
        </authorList>
    </citation>
    <scope>NUCLEOTIDE SEQUENCE</scope>
    <source>
        <strain evidence="9">CR-1</strain>
    </source>
</reference>
<evidence type="ECO:0000256" key="5">
    <source>
        <dbReference type="ARBA" id="ARBA00023014"/>
    </source>
</evidence>
<evidence type="ECO:0000313" key="9">
    <source>
        <dbReference type="EMBL" id="VEN72610.1"/>
    </source>
</evidence>
<feature type="region of interest" description="Disordered" evidence="7">
    <location>
        <begin position="171"/>
        <end position="197"/>
    </location>
</feature>
<evidence type="ECO:0000256" key="2">
    <source>
        <dbReference type="ARBA" id="ARBA00022723"/>
    </source>
</evidence>
<keyword evidence="6" id="KW-0813">Transport</keyword>
<evidence type="ECO:0000256" key="1">
    <source>
        <dbReference type="ARBA" id="ARBA00022485"/>
    </source>
</evidence>
<keyword evidence="6" id="KW-0249">Electron transport</keyword>
<dbReference type="PANTHER" id="PTHR32479">
    <property type="entry name" value="GLYCOLATE OXIDASE IRON-SULFUR SUBUNIT"/>
    <property type="match status" value="1"/>
</dbReference>
<organism evidence="9">
    <name type="scientific">uncultured Desulfobacteraceae bacterium</name>
    <dbReference type="NCBI Taxonomy" id="218296"/>
    <lineage>
        <taxon>Bacteria</taxon>
        <taxon>Pseudomonadati</taxon>
        <taxon>Thermodesulfobacteriota</taxon>
        <taxon>Desulfobacteria</taxon>
        <taxon>Desulfobacterales</taxon>
        <taxon>Desulfobacteraceae</taxon>
        <taxon>environmental samples</taxon>
    </lineage>
</organism>
<keyword evidence="3" id="KW-0677">Repeat</keyword>
<dbReference type="Pfam" id="PF02754">
    <property type="entry name" value="CCG"/>
    <property type="match status" value="2"/>
</dbReference>
<evidence type="ECO:0000256" key="4">
    <source>
        <dbReference type="ARBA" id="ARBA00023004"/>
    </source>
</evidence>